<dbReference type="RefSeq" id="WP_319007306.1">
    <property type="nucleotide sequence ID" value="NZ_JAWJZF010000123.1"/>
</dbReference>
<evidence type="ECO:0000313" key="2">
    <source>
        <dbReference type="Proteomes" id="UP001278571"/>
    </source>
</evidence>
<feature type="non-terminal residue" evidence="1">
    <location>
        <position position="129"/>
    </location>
</feature>
<sequence length="129" mass="14598">MLQERHDLIVERFRETLNAARPLIAVSESAVVAVHGEGVAYRYKLSTVPFQSVPALRDRLREVVKSWPSIDQTTEASFDGSMNDDDDVTQIDVFGSYKCYSPVVFSGLLEPVKEQWGALAPYARETFWE</sequence>
<organism evidence="1 2">
    <name type="scientific">Streptomyces roseolus</name>
    <dbReference type="NCBI Taxonomy" id="67358"/>
    <lineage>
        <taxon>Bacteria</taxon>
        <taxon>Bacillati</taxon>
        <taxon>Actinomycetota</taxon>
        <taxon>Actinomycetes</taxon>
        <taxon>Kitasatosporales</taxon>
        <taxon>Streptomycetaceae</taxon>
        <taxon>Streptomyces</taxon>
    </lineage>
</organism>
<dbReference type="Proteomes" id="UP001278571">
    <property type="component" value="Unassembled WGS sequence"/>
</dbReference>
<comment type="caution">
    <text evidence="1">The sequence shown here is derived from an EMBL/GenBank/DDBJ whole genome shotgun (WGS) entry which is preliminary data.</text>
</comment>
<evidence type="ECO:0000313" key="1">
    <source>
        <dbReference type="EMBL" id="MDX2290698.1"/>
    </source>
</evidence>
<dbReference type="EMBL" id="JAWJZF010000123">
    <property type="protein sequence ID" value="MDX2290698.1"/>
    <property type="molecule type" value="Genomic_DNA"/>
</dbReference>
<proteinExistence type="predicted"/>
<protein>
    <submittedName>
        <fullName evidence="1">Uncharacterized protein</fullName>
    </submittedName>
</protein>
<gene>
    <name evidence="1" type="ORF">R2363_00625</name>
</gene>
<keyword evidence="2" id="KW-1185">Reference proteome</keyword>
<reference evidence="1 2" key="1">
    <citation type="submission" date="2023-10" db="EMBL/GenBank/DDBJ databases">
        <authorList>
            <person name="Wang X.X."/>
        </authorList>
    </citation>
    <scope>NUCLEOTIDE SEQUENCE [LARGE SCALE GENOMIC DNA]</scope>
    <source>
        <strain evidence="1 2">NBRC 12816</strain>
    </source>
</reference>
<name>A0ABU4JYX2_9ACTN</name>
<accession>A0ABU4JYX2</accession>